<gene>
    <name evidence="2" type="ORF">M406DRAFT_242646</name>
</gene>
<name>A0A9P5CJF9_CRYP1</name>
<evidence type="ECO:0000313" key="3">
    <source>
        <dbReference type="Proteomes" id="UP000803844"/>
    </source>
</evidence>
<keyword evidence="3" id="KW-1185">Reference proteome</keyword>
<dbReference type="Pfam" id="PF06985">
    <property type="entry name" value="HET"/>
    <property type="match status" value="1"/>
</dbReference>
<dbReference type="OrthoDB" id="5428863at2759"/>
<dbReference type="GeneID" id="63833308"/>
<dbReference type="Proteomes" id="UP000803844">
    <property type="component" value="Unassembled WGS sequence"/>
</dbReference>
<proteinExistence type="predicted"/>
<dbReference type="InterPro" id="IPR010730">
    <property type="entry name" value="HET"/>
</dbReference>
<evidence type="ECO:0000259" key="1">
    <source>
        <dbReference type="Pfam" id="PF06985"/>
    </source>
</evidence>
<dbReference type="RefSeq" id="XP_040770915.1">
    <property type="nucleotide sequence ID" value="XM_040916179.1"/>
</dbReference>
<sequence length="158" mass="17785">YICLSYVWGGMEEFQLEEGEHGIPSYYEKAGSLEGAPATIEDAMAVCRILDKKYLWVDRLCIPQDGSQKSKKDREAQIGQMGRIYNHAFVTLAAVEGADPRHGLHGVSTRLQLKPAPYKGVYLVARSKWATRAWTLQEAVLSRRLMLFTAHDVVLESE</sequence>
<dbReference type="PANTHER" id="PTHR33112:SF12">
    <property type="entry name" value="HETEROKARYON INCOMPATIBILITY DOMAIN-CONTAINING PROTEIN"/>
    <property type="match status" value="1"/>
</dbReference>
<comment type="caution">
    <text evidence="2">The sequence shown here is derived from an EMBL/GenBank/DDBJ whole genome shotgun (WGS) entry which is preliminary data.</text>
</comment>
<reference evidence="2" key="1">
    <citation type="journal article" date="2020" name="Phytopathology">
        <title>Genome sequence of the chestnut blight fungus Cryphonectria parasitica EP155: A fundamental resource for an archetypical invasive plant pathogen.</title>
        <authorList>
            <person name="Crouch J.A."/>
            <person name="Dawe A."/>
            <person name="Aerts A."/>
            <person name="Barry K."/>
            <person name="Churchill A.C.L."/>
            <person name="Grimwood J."/>
            <person name="Hillman B."/>
            <person name="Milgroom M.G."/>
            <person name="Pangilinan J."/>
            <person name="Smith M."/>
            <person name="Salamov A."/>
            <person name="Schmutz J."/>
            <person name="Yadav J."/>
            <person name="Grigoriev I.V."/>
            <person name="Nuss D."/>
        </authorList>
    </citation>
    <scope>NUCLEOTIDE SEQUENCE</scope>
    <source>
        <strain evidence="2">EP155</strain>
    </source>
</reference>
<feature type="non-terminal residue" evidence="2">
    <location>
        <position position="1"/>
    </location>
</feature>
<dbReference type="EMBL" id="MU032354">
    <property type="protein sequence ID" value="KAF3759936.1"/>
    <property type="molecule type" value="Genomic_DNA"/>
</dbReference>
<accession>A0A9P5CJF9</accession>
<feature type="non-terminal residue" evidence="2">
    <location>
        <position position="158"/>
    </location>
</feature>
<protein>
    <submittedName>
        <fullName evidence="2">Heterokaryon incompatibility</fullName>
    </submittedName>
</protein>
<evidence type="ECO:0000313" key="2">
    <source>
        <dbReference type="EMBL" id="KAF3759936.1"/>
    </source>
</evidence>
<feature type="domain" description="Heterokaryon incompatibility" evidence="1">
    <location>
        <begin position="1"/>
        <end position="138"/>
    </location>
</feature>
<dbReference type="AlphaFoldDB" id="A0A9P5CJF9"/>
<organism evidence="2 3">
    <name type="scientific">Cryphonectria parasitica (strain ATCC 38755 / EP155)</name>
    <dbReference type="NCBI Taxonomy" id="660469"/>
    <lineage>
        <taxon>Eukaryota</taxon>
        <taxon>Fungi</taxon>
        <taxon>Dikarya</taxon>
        <taxon>Ascomycota</taxon>
        <taxon>Pezizomycotina</taxon>
        <taxon>Sordariomycetes</taxon>
        <taxon>Sordariomycetidae</taxon>
        <taxon>Diaporthales</taxon>
        <taxon>Cryphonectriaceae</taxon>
        <taxon>Cryphonectria-Endothia species complex</taxon>
        <taxon>Cryphonectria</taxon>
    </lineage>
</organism>
<dbReference type="PANTHER" id="PTHR33112">
    <property type="entry name" value="DOMAIN PROTEIN, PUTATIVE-RELATED"/>
    <property type="match status" value="1"/>
</dbReference>